<accession>A0A0P1AS20</accession>
<keyword evidence="1" id="KW-0812">Transmembrane</keyword>
<organism evidence="2 3">
    <name type="scientific">Plasmopara halstedii</name>
    <name type="common">Downy mildew of sunflower</name>
    <dbReference type="NCBI Taxonomy" id="4781"/>
    <lineage>
        <taxon>Eukaryota</taxon>
        <taxon>Sar</taxon>
        <taxon>Stramenopiles</taxon>
        <taxon>Oomycota</taxon>
        <taxon>Peronosporomycetes</taxon>
        <taxon>Peronosporales</taxon>
        <taxon>Peronosporaceae</taxon>
        <taxon>Plasmopara</taxon>
    </lineage>
</organism>
<dbReference type="GeneID" id="36409820"/>
<dbReference type="RefSeq" id="XP_024580454.1">
    <property type="nucleotide sequence ID" value="XM_024730149.2"/>
</dbReference>
<feature type="transmembrane region" description="Helical" evidence="1">
    <location>
        <begin position="12"/>
        <end position="32"/>
    </location>
</feature>
<keyword evidence="1" id="KW-1133">Transmembrane helix</keyword>
<evidence type="ECO:0000256" key="1">
    <source>
        <dbReference type="SAM" id="Phobius"/>
    </source>
</evidence>
<reference evidence="3" key="1">
    <citation type="submission" date="2014-09" db="EMBL/GenBank/DDBJ databases">
        <authorList>
            <person name="Sharma Rahul"/>
            <person name="Thines Marco"/>
        </authorList>
    </citation>
    <scope>NUCLEOTIDE SEQUENCE [LARGE SCALE GENOMIC DNA]</scope>
</reference>
<protein>
    <submittedName>
        <fullName evidence="2">Uncharacterized protein</fullName>
    </submittedName>
</protein>
<dbReference type="AlphaFoldDB" id="A0A0P1AS20"/>
<dbReference type="EMBL" id="CCYD01000810">
    <property type="protein sequence ID" value="CEG44085.1"/>
    <property type="molecule type" value="Genomic_DNA"/>
</dbReference>
<feature type="transmembrane region" description="Helical" evidence="1">
    <location>
        <begin position="44"/>
        <end position="65"/>
    </location>
</feature>
<evidence type="ECO:0000313" key="3">
    <source>
        <dbReference type="Proteomes" id="UP000054928"/>
    </source>
</evidence>
<name>A0A0P1AS20_PLAHL</name>
<proteinExistence type="predicted"/>
<keyword evidence="3" id="KW-1185">Reference proteome</keyword>
<dbReference type="Proteomes" id="UP000054928">
    <property type="component" value="Unassembled WGS sequence"/>
</dbReference>
<keyword evidence="1" id="KW-0472">Membrane</keyword>
<evidence type="ECO:0000313" key="2">
    <source>
        <dbReference type="EMBL" id="CEG44085.1"/>
    </source>
</evidence>
<sequence length="75" mass="8948">MRAIDYCRNVRYIISFAESVANLYLLLFFHAFNSTVCNAVFDWLFVYLISTNLRAQSFAAWRFWLHSHINPKQLI</sequence>